<proteinExistence type="predicted"/>
<protein>
    <submittedName>
        <fullName evidence="1">Uncharacterized protein</fullName>
    </submittedName>
</protein>
<comment type="caution">
    <text evidence="1">The sequence shown here is derived from an EMBL/GenBank/DDBJ whole genome shotgun (WGS) entry which is preliminary data.</text>
</comment>
<dbReference type="EMBL" id="JADBJN010000001">
    <property type="protein sequence ID" value="KAG5682396.1"/>
    <property type="molecule type" value="Genomic_DNA"/>
</dbReference>
<dbReference type="Pfam" id="PF07368">
    <property type="entry name" value="DUF1487"/>
    <property type="match status" value="1"/>
</dbReference>
<keyword evidence="2" id="KW-1185">Reference proteome</keyword>
<sequence length="216" mass="24345">MSYNSKTKFETKLRKLCSTFIITETADIETASDFIAAILQSDDHEIISLIIVQESINEKFKTLLCNKIKPSKEVEGVKMLSEKGFEVIGNRIVVCPHTMISNENSSVISYEVYRTIKEGIALAKNATSVSLWCTNISSAYEIIHSINATQFWLNSFGIINEKFPFLSNGKEIVWNGKKEEGTSALSEVIDSVFYQTLFQNEKFKTIVIPFGEIFAN</sequence>
<dbReference type="AlphaFoldDB" id="A0A9J6CK92"/>
<name>A0A9J6CK92_POLVA</name>
<dbReference type="InterPro" id="IPR016161">
    <property type="entry name" value="Ald_DH/histidinol_DH"/>
</dbReference>
<accession>A0A9J6CK92</accession>
<organism evidence="1 2">
    <name type="scientific">Polypedilum vanderplanki</name>
    <name type="common">Sleeping chironomid midge</name>
    <dbReference type="NCBI Taxonomy" id="319348"/>
    <lineage>
        <taxon>Eukaryota</taxon>
        <taxon>Metazoa</taxon>
        <taxon>Ecdysozoa</taxon>
        <taxon>Arthropoda</taxon>
        <taxon>Hexapoda</taxon>
        <taxon>Insecta</taxon>
        <taxon>Pterygota</taxon>
        <taxon>Neoptera</taxon>
        <taxon>Endopterygota</taxon>
        <taxon>Diptera</taxon>
        <taxon>Nematocera</taxon>
        <taxon>Chironomoidea</taxon>
        <taxon>Chironomidae</taxon>
        <taxon>Chironominae</taxon>
        <taxon>Polypedilum</taxon>
        <taxon>Polypedilum</taxon>
    </lineage>
</organism>
<dbReference type="OrthoDB" id="310895at2759"/>
<evidence type="ECO:0000313" key="2">
    <source>
        <dbReference type="Proteomes" id="UP001107558"/>
    </source>
</evidence>
<dbReference type="PANTHER" id="PTHR21644">
    <property type="entry name" value="AT02555P-RELATED"/>
    <property type="match status" value="1"/>
</dbReference>
<dbReference type="Proteomes" id="UP001107558">
    <property type="component" value="Chromosome 1"/>
</dbReference>
<reference evidence="1" key="1">
    <citation type="submission" date="2021-03" db="EMBL/GenBank/DDBJ databases">
        <title>Chromosome level genome of the anhydrobiotic midge Polypedilum vanderplanki.</title>
        <authorList>
            <person name="Yoshida Y."/>
            <person name="Kikawada T."/>
            <person name="Gusev O."/>
        </authorList>
    </citation>
    <scope>NUCLEOTIDE SEQUENCE</scope>
    <source>
        <strain evidence="1">NIAS01</strain>
        <tissue evidence="1">Whole body or cell culture</tissue>
    </source>
</reference>
<dbReference type="GO" id="GO:0016491">
    <property type="term" value="F:oxidoreductase activity"/>
    <property type="evidence" value="ECO:0007669"/>
    <property type="project" value="InterPro"/>
</dbReference>
<dbReference type="PANTHER" id="PTHR21644:SF0">
    <property type="entry name" value="AT02555P-RELATED"/>
    <property type="match status" value="1"/>
</dbReference>
<dbReference type="SUPFAM" id="SSF53720">
    <property type="entry name" value="ALDH-like"/>
    <property type="match status" value="1"/>
</dbReference>
<gene>
    <name evidence="1" type="ORF">PVAND_011749</name>
</gene>
<evidence type="ECO:0000313" key="1">
    <source>
        <dbReference type="EMBL" id="KAG5682396.1"/>
    </source>
</evidence>
<dbReference type="InterPro" id="IPR009961">
    <property type="entry name" value="DUF1487"/>
</dbReference>